<dbReference type="SMART" id="SM00349">
    <property type="entry name" value="KRAB"/>
    <property type="match status" value="1"/>
</dbReference>
<gene>
    <name evidence="3" type="ORF">NDU88_000246</name>
</gene>
<dbReference type="InterPro" id="IPR036051">
    <property type="entry name" value="KRAB_dom_sf"/>
</dbReference>
<evidence type="ECO:0000259" key="2">
    <source>
        <dbReference type="PROSITE" id="PS50805"/>
    </source>
</evidence>
<evidence type="ECO:0000256" key="1">
    <source>
        <dbReference type="SAM" id="MobiDB-lite"/>
    </source>
</evidence>
<dbReference type="InterPro" id="IPR050169">
    <property type="entry name" value="Krueppel_C2H2_ZnF"/>
</dbReference>
<dbReference type="InterPro" id="IPR001909">
    <property type="entry name" value="KRAB"/>
</dbReference>
<dbReference type="CDD" id="cd07765">
    <property type="entry name" value="KRAB_A-box"/>
    <property type="match status" value="1"/>
</dbReference>
<dbReference type="SUPFAM" id="SSF109640">
    <property type="entry name" value="KRAB domain (Kruppel-associated box)"/>
    <property type="match status" value="1"/>
</dbReference>
<dbReference type="GO" id="GO:0006355">
    <property type="term" value="P:regulation of DNA-templated transcription"/>
    <property type="evidence" value="ECO:0007669"/>
    <property type="project" value="InterPro"/>
</dbReference>
<reference evidence="3" key="1">
    <citation type="journal article" date="2022" name="bioRxiv">
        <title>Sequencing and chromosome-scale assembly of the giantPleurodeles waltlgenome.</title>
        <authorList>
            <person name="Brown T."/>
            <person name="Elewa A."/>
            <person name="Iarovenko S."/>
            <person name="Subramanian E."/>
            <person name="Araus A.J."/>
            <person name="Petzold A."/>
            <person name="Susuki M."/>
            <person name="Suzuki K.-i.T."/>
            <person name="Hayashi T."/>
            <person name="Toyoda A."/>
            <person name="Oliveira C."/>
            <person name="Osipova E."/>
            <person name="Leigh N.D."/>
            <person name="Simon A."/>
            <person name="Yun M.H."/>
        </authorList>
    </citation>
    <scope>NUCLEOTIDE SEQUENCE</scope>
    <source>
        <strain evidence="3">20211129_DDA</strain>
        <tissue evidence="3">Liver</tissue>
    </source>
</reference>
<proteinExistence type="predicted"/>
<dbReference type="Proteomes" id="UP001066276">
    <property type="component" value="Chromosome 7"/>
</dbReference>
<dbReference type="EMBL" id="JANPWB010000011">
    <property type="protein sequence ID" value="KAJ1121727.1"/>
    <property type="molecule type" value="Genomic_DNA"/>
</dbReference>
<organism evidence="3 4">
    <name type="scientific">Pleurodeles waltl</name>
    <name type="common">Iberian ribbed newt</name>
    <dbReference type="NCBI Taxonomy" id="8319"/>
    <lineage>
        <taxon>Eukaryota</taxon>
        <taxon>Metazoa</taxon>
        <taxon>Chordata</taxon>
        <taxon>Craniata</taxon>
        <taxon>Vertebrata</taxon>
        <taxon>Euteleostomi</taxon>
        <taxon>Amphibia</taxon>
        <taxon>Batrachia</taxon>
        <taxon>Caudata</taxon>
        <taxon>Salamandroidea</taxon>
        <taxon>Salamandridae</taxon>
        <taxon>Pleurodelinae</taxon>
        <taxon>Pleurodeles</taxon>
    </lineage>
</organism>
<dbReference type="PANTHER" id="PTHR23232">
    <property type="entry name" value="KRAB DOMAIN C2H2 ZINC FINGER"/>
    <property type="match status" value="1"/>
</dbReference>
<dbReference type="PANTHER" id="PTHR23232:SF152">
    <property type="entry name" value="ZINC FINGER PROTEIN 182"/>
    <property type="match status" value="1"/>
</dbReference>
<feature type="domain" description="KRAB" evidence="2">
    <location>
        <begin position="14"/>
        <end position="85"/>
    </location>
</feature>
<dbReference type="AlphaFoldDB" id="A0AAV7P3E4"/>
<sequence length="339" mass="37492">METRTGQDSSKAPLTFCDVAAGFSDEEWTLLQRWQKELYHSVMKEIQQAFTSLGPLIANSVFSLRPNEQEDQDFQDIEIKSTITSVSRDVAAKSDLSFEANPYLKDPPDSVEKGNRDGPDTELEVTAPAFPISIKREDGLSSIDQSDPKSEGSTSSKIRDPFQSIEADGSLGDYCCAEKEERGRCLNSGPDGTSAVASIGINEEGEIYDLDVQNYISRESLSRSTGTGSRKRHAGSFFYGSRVYKPRAKIPNAQRLPRASGRRYPMNQRDPGHHQELRGEEDAELPSDIHQSQFRHSTGIASLGVTEHFRRLLDNGGTAALILLDLSMAFDTLSHTILL</sequence>
<evidence type="ECO:0000313" key="4">
    <source>
        <dbReference type="Proteomes" id="UP001066276"/>
    </source>
</evidence>
<feature type="compositionally biased region" description="Basic and acidic residues" evidence="1">
    <location>
        <begin position="270"/>
        <end position="280"/>
    </location>
</feature>
<dbReference type="PROSITE" id="PS50805">
    <property type="entry name" value="KRAB"/>
    <property type="match status" value="1"/>
</dbReference>
<dbReference type="Pfam" id="PF01352">
    <property type="entry name" value="KRAB"/>
    <property type="match status" value="1"/>
</dbReference>
<evidence type="ECO:0000313" key="3">
    <source>
        <dbReference type="EMBL" id="KAJ1121727.1"/>
    </source>
</evidence>
<accession>A0AAV7P3E4</accession>
<feature type="region of interest" description="Disordered" evidence="1">
    <location>
        <begin position="99"/>
        <end position="163"/>
    </location>
</feature>
<feature type="region of interest" description="Disordered" evidence="1">
    <location>
        <begin position="249"/>
        <end position="286"/>
    </location>
</feature>
<feature type="compositionally biased region" description="Basic and acidic residues" evidence="1">
    <location>
        <begin position="106"/>
        <end position="119"/>
    </location>
</feature>
<protein>
    <recommendedName>
        <fullName evidence="2">KRAB domain-containing protein</fullName>
    </recommendedName>
</protein>
<comment type="caution">
    <text evidence="3">The sequence shown here is derived from an EMBL/GenBank/DDBJ whole genome shotgun (WGS) entry which is preliminary data.</text>
</comment>
<keyword evidence="4" id="KW-1185">Reference proteome</keyword>
<dbReference type="Gene3D" id="6.10.140.140">
    <property type="match status" value="1"/>
</dbReference>
<name>A0AAV7P3E4_PLEWA</name>